<evidence type="ECO:0000256" key="4">
    <source>
        <dbReference type="ARBA" id="ARBA00023136"/>
    </source>
</evidence>
<evidence type="ECO:0000313" key="9">
    <source>
        <dbReference type="Proteomes" id="UP000009168"/>
    </source>
</evidence>
<organism evidence="8 9">
    <name type="scientific">Tetrahymena thermophila (strain SB210)</name>
    <dbReference type="NCBI Taxonomy" id="312017"/>
    <lineage>
        <taxon>Eukaryota</taxon>
        <taxon>Sar</taxon>
        <taxon>Alveolata</taxon>
        <taxon>Ciliophora</taxon>
        <taxon>Intramacronucleata</taxon>
        <taxon>Oligohymenophorea</taxon>
        <taxon>Hymenostomatida</taxon>
        <taxon>Tetrahymenina</taxon>
        <taxon>Tetrahymenidae</taxon>
        <taxon>Tetrahymena</taxon>
    </lineage>
</organism>
<accession>I7MCY9</accession>
<dbReference type="AlphaFoldDB" id="I7MCY9"/>
<dbReference type="Proteomes" id="UP000009168">
    <property type="component" value="Unassembled WGS sequence"/>
</dbReference>
<sequence length="1113" mass="129528">MQTDINSKKDLAQNIMDQAEEINITTKHFKQYFVDLMLLLDTFFKQQLKSTKNCIGQVIYEDKEPVSIQIGNFQKYYIDYINQSQIKLNELESNDFNLENIKIGKKNIKENTKNSEKKLDKCVDAYLKNSQKYEKQSSEFKLRYEEYQKSQKTGYNITLFKKQESKIRVFVQEIEQQEQSLQQTINDFNSSVSSYKETLKLNFNSMKVLFSESVNSVLLLVKQFAIAQNKITETVIQQLESNYLPYFLKIGEQFKLTEQQILPEMQVNEVTQDNLDNLQLSDTSKSQQQLVESSNTILQNSSQTSNSQNQFSCINFVLSLQKALDRFEIQTQNQSDESIRSYYFEQVKAIIEKFKKMLEDRSKNAKILKQYLGELCESYDFIQKNLVKHMANKQQTSGSKLSAKFTEVLNVLQFIVEGLSEAFKYISIFINQKQNSLNGIINEYSNMDKALVYLQQLMLKNYQQNDDGIYLQKQYQQMIVGSLKKILKQENVSSLTIYTSLYSIFQELLKMQQKKQQFLQKAIDNVLMSQDEVQDQIKSYFTKDQHFFDVQEQKQNNQQDFIVFKKLFNLPDEFKQDYIIEQQQKQINELNIISSPLKDSIKQQDSLKISDSLLKKFNVPQNDFVVDSYSCSNAGLHGKIYIFNTMIGFISSFNSKTLFGDTVLVIPFNEIKQIDKKAQALIFDNAISITTKKGTLTFTSFMNRDRCYRLIKQQIAQFGDLMEKKMAPNSNKKVKKNKVDTSDSEDDEVDEEGQQRDDDSQGELERSGNTNENQENPESQPDEQAIEKQPAFPPILSEELKQSMLERKQKILSDNPKHYLSNKDFETFELVLENTHTREVFIEIFSDKQYKDYQSFSHFYQQTYIKDTNIDITPWQPAPSSIYTDVSSTNYQEFLESNQFSTKTNQFIHPVREKVPMGPKTCQVNSEEKIFWLSSEEILIQREFKVSKVPMADCFTTQNFYHIQQTGPTTVKITFGFFINFVKSSMFKSLIVKSSGSENRETWNGKFKGLITEQIKFAQNQRASVINQQKKQKTGAGTGTGKSKPVKFSQTDKFIEQNQQSLESLNAITEQILNIDNSVNLCNEKQQAFVSQQKIFFYLLIGILAINFLSLFK</sequence>
<feature type="compositionally biased region" description="Acidic residues" evidence="5">
    <location>
        <begin position="742"/>
        <end position="752"/>
    </location>
</feature>
<feature type="compositionally biased region" description="Polar residues" evidence="5">
    <location>
        <begin position="767"/>
        <end position="779"/>
    </location>
</feature>
<keyword evidence="2 6" id="KW-0812">Transmembrane</keyword>
<evidence type="ECO:0000256" key="6">
    <source>
        <dbReference type="SAM" id="Phobius"/>
    </source>
</evidence>
<dbReference type="KEGG" id="tet:TTHERM_00486260"/>
<dbReference type="GO" id="GO:0005789">
    <property type="term" value="C:endoplasmic reticulum membrane"/>
    <property type="evidence" value="ECO:0007669"/>
    <property type="project" value="TreeGrafter"/>
</dbReference>
<dbReference type="InterPro" id="IPR004182">
    <property type="entry name" value="GRAM"/>
</dbReference>
<dbReference type="GO" id="GO:0120015">
    <property type="term" value="F:sterol transfer activity"/>
    <property type="evidence" value="ECO:0007669"/>
    <property type="project" value="TreeGrafter"/>
</dbReference>
<protein>
    <submittedName>
        <fullName evidence="8">GRAM domain protein</fullName>
    </submittedName>
</protein>
<dbReference type="GO" id="GO:0032366">
    <property type="term" value="P:intracellular sterol transport"/>
    <property type="evidence" value="ECO:0007669"/>
    <property type="project" value="TreeGrafter"/>
</dbReference>
<dbReference type="PROSITE" id="PS51778">
    <property type="entry name" value="VAST"/>
    <property type="match status" value="1"/>
</dbReference>
<keyword evidence="4 6" id="KW-0472">Membrane</keyword>
<dbReference type="EMBL" id="GG662587">
    <property type="protein sequence ID" value="EAR85175.2"/>
    <property type="molecule type" value="Genomic_DNA"/>
</dbReference>
<evidence type="ECO:0000256" key="3">
    <source>
        <dbReference type="ARBA" id="ARBA00022989"/>
    </source>
</evidence>
<name>I7MCY9_TETTS</name>
<evidence type="ECO:0000313" key="8">
    <source>
        <dbReference type="EMBL" id="EAR85175.2"/>
    </source>
</evidence>
<feature type="transmembrane region" description="Helical" evidence="6">
    <location>
        <begin position="1095"/>
        <end position="1112"/>
    </location>
</feature>
<dbReference type="GO" id="GO:0005886">
    <property type="term" value="C:plasma membrane"/>
    <property type="evidence" value="ECO:0007669"/>
    <property type="project" value="TreeGrafter"/>
</dbReference>
<gene>
    <name evidence="8" type="ORF">TTHERM_00486260</name>
</gene>
<dbReference type="GeneID" id="7831135"/>
<dbReference type="RefSeq" id="XP_001032838.2">
    <property type="nucleotide sequence ID" value="XM_001032838.3"/>
</dbReference>
<evidence type="ECO:0000256" key="2">
    <source>
        <dbReference type="ARBA" id="ARBA00022692"/>
    </source>
</evidence>
<evidence type="ECO:0000256" key="5">
    <source>
        <dbReference type="SAM" id="MobiDB-lite"/>
    </source>
</evidence>
<reference evidence="9" key="1">
    <citation type="journal article" date="2006" name="PLoS Biol.">
        <title>Macronuclear genome sequence of the ciliate Tetrahymena thermophila, a model eukaryote.</title>
        <authorList>
            <person name="Eisen J.A."/>
            <person name="Coyne R.S."/>
            <person name="Wu M."/>
            <person name="Wu D."/>
            <person name="Thiagarajan M."/>
            <person name="Wortman J.R."/>
            <person name="Badger J.H."/>
            <person name="Ren Q."/>
            <person name="Amedeo P."/>
            <person name="Jones K.M."/>
            <person name="Tallon L.J."/>
            <person name="Delcher A.L."/>
            <person name="Salzberg S.L."/>
            <person name="Silva J.C."/>
            <person name="Haas B.J."/>
            <person name="Majoros W.H."/>
            <person name="Farzad M."/>
            <person name="Carlton J.M."/>
            <person name="Smith R.K. Jr."/>
            <person name="Garg J."/>
            <person name="Pearlman R.E."/>
            <person name="Karrer K.M."/>
            <person name="Sun L."/>
            <person name="Manning G."/>
            <person name="Elde N.C."/>
            <person name="Turkewitz A.P."/>
            <person name="Asai D.J."/>
            <person name="Wilkes D.E."/>
            <person name="Wang Y."/>
            <person name="Cai H."/>
            <person name="Collins K."/>
            <person name="Stewart B.A."/>
            <person name="Lee S.R."/>
            <person name="Wilamowska K."/>
            <person name="Weinberg Z."/>
            <person name="Ruzzo W.L."/>
            <person name="Wloga D."/>
            <person name="Gaertig J."/>
            <person name="Frankel J."/>
            <person name="Tsao C.-C."/>
            <person name="Gorovsky M.A."/>
            <person name="Keeling P.J."/>
            <person name="Waller R.F."/>
            <person name="Patron N.J."/>
            <person name="Cherry J.M."/>
            <person name="Stover N.A."/>
            <person name="Krieger C.J."/>
            <person name="del Toro C."/>
            <person name="Ryder H.F."/>
            <person name="Williamson S.C."/>
            <person name="Barbeau R.A."/>
            <person name="Hamilton E.P."/>
            <person name="Orias E."/>
        </authorList>
    </citation>
    <scope>NUCLEOTIDE SEQUENCE [LARGE SCALE GENOMIC DNA]</scope>
    <source>
        <strain evidence="9">SB210</strain>
    </source>
</reference>
<dbReference type="GO" id="GO:0140268">
    <property type="term" value="C:endoplasmic reticulum-plasma membrane contact site"/>
    <property type="evidence" value="ECO:0007669"/>
    <property type="project" value="TreeGrafter"/>
</dbReference>
<dbReference type="OrthoDB" id="2162691at2759"/>
<evidence type="ECO:0000256" key="1">
    <source>
        <dbReference type="ARBA" id="ARBA00004167"/>
    </source>
</evidence>
<dbReference type="InterPro" id="IPR031968">
    <property type="entry name" value="VASt"/>
</dbReference>
<dbReference type="eggNOG" id="ENOG502SET8">
    <property type="taxonomic scope" value="Eukaryota"/>
</dbReference>
<dbReference type="InParanoid" id="I7MCY9"/>
<dbReference type="SMART" id="SM00568">
    <property type="entry name" value="GRAM"/>
    <property type="match status" value="1"/>
</dbReference>
<evidence type="ECO:0000259" key="7">
    <source>
        <dbReference type="PROSITE" id="PS51778"/>
    </source>
</evidence>
<keyword evidence="3 6" id="KW-1133">Transmembrane helix</keyword>
<dbReference type="InterPro" id="IPR011993">
    <property type="entry name" value="PH-like_dom_sf"/>
</dbReference>
<dbReference type="GO" id="GO:0032934">
    <property type="term" value="F:sterol binding"/>
    <property type="evidence" value="ECO:0007669"/>
    <property type="project" value="TreeGrafter"/>
</dbReference>
<dbReference type="Pfam" id="PF02893">
    <property type="entry name" value="GRAM"/>
    <property type="match status" value="1"/>
</dbReference>
<feature type="compositionally biased region" description="Basic and acidic residues" evidence="5">
    <location>
        <begin position="753"/>
        <end position="766"/>
    </location>
</feature>
<proteinExistence type="predicted"/>
<dbReference type="STRING" id="312017.I7MCY9"/>
<feature type="region of interest" description="Disordered" evidence="5">
    <location>
        <begin position="729"/>
        <end position="786"/>
    </location>
</feature>
<dbReference type="PANTHER" id="PTHR23319:SF4">
    <property type="entry name" value="GRAM DOMAIN CONTAINING 1B, ISOFORM E"/>
    <property type="match status" value="1"/>
</dbReference>
<feature type="domain" description="VASt" evidence="7">
    <location>
        <begin position="823"/>
        <end position="1034"/>
    </location>
</feature>
<dbReference type="Gene3D" id="2.30.29.30">
    <property type="entry name" value="Pleckstrin-homology domain (PH domain)/Phosphotyrosine-binding domain (PTB)"/>
    <property type="match status" value="1"/>
</dbReference>
<comment type="subcellular location">
    <subcellularLocation>
        <location evidence="1">Membrane</location>
        <topology evidence="1">Single-pass membrane protein</topology>
    </subcellularLocation>
</comment>
<dbReference type="PANTHER" id="PTHR23319">
    <property type="entry name" value="GRAM DOMAIN CONTAINING 1B, ISOFORM E"/>
    <property type="match status" value="1"/>
</dbReference>
<keyword evidence="9" id="KW-1185">Reference proteome</keyword>
<dbReference type="InterPro" id="IPR051482">
    <property type="entry name" value="Cholesterol_transport"/>
</dbReference>